<evidence type="ECO:0000313" key="1">
    <source>
        <dbReference type="EMBL" id="CAG9317190.1"/>
    </source>
</evidence>
<protein>
    <submittedName>
        <fullName evidence="1">Uncharacterized protein</fullName>
    </submittedName>
</protein>
<accession>A0AAU9IYJ3</accession>
<name>A0AAU9IYJ3_9CILI</name>
<evidence type="ECO:0000313" key="2">
    <source>
        <dbReference type="Proteomes" id="UP001162131"/>
    </source>
</evidence>
<gene>
    <name evidence="1" type="ORF">BSTOLATCC_MIC18444</name>
</gene>
<dbReference type="Proteomes" id="UP001162131">
    <property type="component" value="Unassembled WGS sequence"/>
</dbReference>
<organism evidence="1 2">
    <name type="scientific">Blepharisma stoltei</name>
    <dbReference type="NCBI Taxonomy" id="1481888"/>
    <lineage>
        <taxon>Eukaryota</taxon>
        <taxon>Sar</taxon>
        <taxon>Alveolata</taxon>
        <taxon>Ciliophora</taxon>
        <taxon>Postciliodesmatophora</taxon>
        <taxon>Heterotrichea</taxon>
        <taxon>Heterotrichida</taxon>
        <taxon>Blepharismidae</taxon>
        <taxon>Blepharisma</taxon>
    </lineage>
</organism>
<dbReference type="EMBL" id="CAJZBQ010000018">
    <property type="protein sequence ID" value="CAG9317190.1"/>
    <property type="molecule type" value="Genomic_DNA"/>
</dbReference>
<dbReference type="AlphaFoldDB" id="A0AAU9IYJ3"/>
<reference evidence="1" key="1">
    <citation type="submission" date="2021-09" db="EMBL/GenBank/DDBJ databases">
        <authorList>
            <consortium name="AG Swart"/>
            <person name="Singh M."/>
            <person name="Singh A."/>
            <person name="Seah K."/>
            <person name="Emmerich C."/>
        </authorList>
    </citation>
    <scope>NUCLEOTIDE SEQUENCE</scope>
    <source>
        <strain evidence="1">ATCC30299</strain>
    </source>
</reference>
<comment type="caution">
    <text evidence="1">The sequence shown here is derived from an EMBL/GenBank/DDBJ whole genome shotgun (WGS) entry which is preliminary data.</text>
</comment>
<keyword evidence="2" id="KW-1185">Reference proteome</keyword>
<sequence length="78" mass="9144">MGLSIINKRFQYYQSYAESIVRNNALESKFIKKCICPFSWKFIKKILKNSTLVIILCTPTQRGHSLTKTPQNFYILPK</sequence>
<proteinExistence type="predicted"/>